<dbReference type="InterPro" id="IPR003018">
    <property type="entry name" value="GAF"/>
</dbReference>
<keyword evidence="4" id="KW-0804">Transcription</keyword>
<evidence type="ECO:0000313" key="7">
    <source>
        <dbReference type="Proteomes" id="UP001595947"/>
    </source>
</evidence>
<dbReference type="InterPro" id="IPR011006">
    <property type="entry name" value="CheY-like_superfamily"/>
</dbReference>
<reference evidence="7" key="1">
    <citation type="journal article" date="2019" name="Int. J. Syst. Evol. Microbiol.">
        <title>The Global Catalogue of Microorganisms (GCM) 10K type strain sequencing project: providing services to taxonomists for standard genome sequencing and annotation.</title>
        <authorList>
            <consortium name="The Broad Institute Genomics Platform"/>
            <consortium name="The Broad Institute Genome Sequencing Center for Infectious Disease"/>
            <person name="Wu L."/>
            <person name="Ma J."/>
        </authorList>
    </citation>
    <scope>NUCLEOTIDE SEQUENCE [LARGE SCALE GENOMIC DNA]</scope>
    <source>
        <strain evidence="7">CGMCC 4.7093</strain>
    </source>
</reference>
<evidence type="ECO:0000313" key="6">
    <source>
        <dbReference type="EMBL" id="MFC5063045.1"/>
    </source>
</evidence>
<comment type="caution">
    <text evidence="6">The sequence shown here is derived from an EMBL/GenBank/DDBJ whole genome shotgun (WGS) entry which is preliminary data.</text>
</comment>
<gene>
    <name evidence="6" type="ORF">ACFPBZ_12575</name>
</gene>
<dbReference type="Gene3D" id="1.10.10.10">
    <property type="entry name" value="Winged helix-like DNA-binding domain superfamily/Winged helix DNA-binding domain"/>
    <property type="match status" value="1"/>
</dbReference>
<keyword evidence="3" id="KW-0805">Transcription regulation</keyword>
<dbReference type="RefSeq" id="WP_378036393.1">
    <property type="nucleotide sequence ID" value="NZ_JBHSIV010000011.1"/>
</dbReference>
<dbReference type="SUPFAM" id="SSF55781">
    <property type="entry name" value="GAF domain-like"/>
    <property type="match status" value="1"/>
</dbReference>
<dbReference type="SUPFAM" id="SSF52172">
    <property type="entry name" value="CheY-like"/>
    <property type="match status" value="1"/>
</dbReference>
<organism evidence="6 7">
    <name type="scientific">Actinomycetospora atypica</name>
    <dbReference type="NCBI Taxonomy" id="1290095"/>
    <lineage>
        <taxon>Bacteria</taxon>
        <taxon>Bacillati</taxon>
        <taxon>Actinomycetota</taxon>
        <taxon>Actinomycetes</taxon>
        <taxon>Pseudonocardiales</taxon>
        <taxon>Pseudonocardiaceae</taxon>
        <taxon>Actinomycetospora</taxon>
    </lineage>
</organism>
<dbReference type="Proteomes" id="UP001595947">
    <property type="component" value="Unassembled WGS sequence"/>
</dbReference>
<dbReference type="InterPro" id="IPR036388">
    <property type="entry name" value="WH-like_DNA-bd_sf"/>
</dbReference>
<name>A0ABV9YJJ4_9PSEU</name>
<dbReference type="PIRSF" id="PIRSF036625">
    <property type="entry name" value="GAF_ANTAR"/>
    <property type="match status" value="1"/>
</dbReference>
<dbReference type="Gene3D" id="3.30.450.40">
    <property type="match status" value="1"/>
</dbReference>
<feature type="domain" description="ANTAR" evidence="5">
    <location>
        <begin position="170"/>
        <end position="231"/>
    </location>
</feature>
<accession>A0ABV9YJJ4</accession>
<keyword evidence="7" id="KW-1185">Reference proteome</keyword>
<protein>
    <submittedName>
        <fullName evidence="6">GAF and ANTAR domain-containing protein</fullName>
    </submittedName>
</protein>
<proteinExistence type="predicted"/>
<keyword evidence="1" id="KW-0808">Transferase</keyword>
<dbReference type="InterPro" id="IPR029016">
    <property type="entry name" value="GAF-like_dom_sf"/>
</dbReference>
<dbReference type="Pfam" id="PF03861">
    <property type="entry name" value="ANTAR"/>
    <property type="match status" value="1"/>
</dbReference>
<dbReference type="InterPro" id="IPR005561">
    <property type="entry name" value="ANTAR"/>
</dbReference>
<dbReference type="InterPro" id="IPR012074">
    <property type="entry name" value="GAF_ANTAR"/>
</dbReference>
<evidence type="ECO:0000259" key="5">
    <source>
        <dbReference type="PROSITE" id="PS50921"/>
    </source>
</evidence>
<keyword evidence="2" id="KW-0418">Kinase</keyword>
<evidence type="ECO:0000256" key="3">
    <source>
        <dbReference type="ARBA" id="ARBA00023015"/>
    </source>
</evidence>
<dbReference type="SMART" id="SM01012">
    <property type="entry name" value="ANTAR"/>
    <property type="match status" value="1"/>
</dbReference>
<dbReference type="EMBL" id="JBHSIV010000011">
    <property type="protein sequence ID" value="MFC5063045.1"/>
    <property type="molecule type" value="Genomic_DNA"/>
</dbReference>
<dbReference type="PROSITE" id="PS50921">
    <property type="entry name" value="ANTAR"/>
    <property type="match status" value="1"/>
</dbReference>
<sequence length="245" mass="26125">MNGREPQVIDTFLSLTDTLVSDFDALDMLTVLSERCVELLDVSAAGVILSNGRHGLSVAAASSERSRLLELFAVAIDSGPCLDCVRDGVAVISGDLDSAEARRTWPHYTQGALEAGFHATHALPMRLRDDVIGVLTLLSTSPDPLPADDARLGQALADAATIGLLSERAVRRAENVQEQLQSALNSRVIIEQAKGVLAATGDLTPEEAFTLLRSYARGNSLRLTDLARGVVERTVEPRTVLGVQA</sequence>
<evidence type="ECO:0000256" key="1">
    <source>
        <dbReference type="ARBA" id="ARBA00022679"/>
    </source>
</evidence>
<evidence type="ECO:0000256" key="2">
    <source>
        <dbReference type="ARBA" id="ARBA00022777"/>
    </source>
</evidence>
<evidence type="ECO:0000256" key="4">
    <source>
        <dbReference type="ARBA" id="ARBA00023163"/>
    </source>
</evidence>
<dbReference type="Pfam" id="PF13185">
    <property type="entry name" value="GAF_2"/>
    <property type="match status" value="1"/>
</dbReference>